<dbReference type="Pfam" id="PF06580">
    <property type="entry name" value="His_kinase"/>
    <property type="match status" value="1"/>
</dbReference>
<feature type="coiled-coil region" evidence="8">
    <location>
        <begin position="354"/>
        <end position="400"/>
    </location>
</feature>
<organism evidence="11 12">
    <name type="scientific">Anaerocolumna chitinilytica</name>
    <dbReference type="NCBI Taxonomy" id="1727145"/>
    <lineage>
        <taxon>Bacteria</taxon>
        <taxon>Bacillati</taxon>
        <taxon>Bacillota</taxon>
        <taxon>Clostridia</taxon>
        <taxon>Lachnospirales</taxon>
        <taxon>Lachnospiraceae</taxon>
        <taxon>Anaerocolumna</taxon>
    </lineage>
</organism>
<dbReference type="EMBL" id="AP023368">
    <property type="protein sequence ID" value="BCJ97905.1"/>
    <property type="molecule type" value="Genomic_DNA"/>
</dbReference>
<name>A0A7I8DLI3_9FIRM</name>
<dbReference type="PANTHER" id="PTHR34220:SF7">
    <property type="entry name" value="SENSOR HISTIDINE KINASE YPDA"/>
    <property type="match status" value="1"/>
</dbReference>
<reference evidence="11 12" key="2">
    <citation type="submission" date="2020-08" db="EMBL/GenBank/DDBJ databases">
        <authorList>
            <person name="Ueki A."/>
            <person name="Tonouchi A."/>
        </authorList>
    </citation>
    <scope>NUCLEOTIDE SEQUENCE [LARGE SCALE GENOMIC DNA]</scope>
    <source>
        <strain evidence="11 12">CTTW</strain>
    </source>
</reference>
<feature type="transmembrane region" description="Helical" evidence="9">
    <location>
        <begin position="23"/>
        <end position="43"/>
    </location>
</feature>
<dbReference type="PROSITE" id="PS50885">
    <property type="entry name" value="HAMP"/>
    <property type="match status" value="1"/>
</dbReference>
<evidence type="ECO:0000256" key="2">
    <source>
        <dbReference type="ARBA" id="ARBA00004370"/>
    </source>
</evidence>
<keyword evidence="5" id="KW-0808">Transferase</keyword>
<reference evidence="11 12" key="1">
    <citation type="submission" date="2020-08" db="EMBL/GenBank/DDBJ databases">
        <title>Draft genome sequencing of an Anaerocolumna strain isolated from anoxic soil subjected to BSD treatment.</title>
        <authorList>
            <person name="Uek A."/>
            <person name="Tonouchi A."/>
        </authorList>
    </citation>
    <scope>NUCLEOTIDE SEQUENCE [LARGE SCALE GENOMIC DNA]</scope>
    <source>
        <strain evidence="11 12">CTTW</strain>
    </source>
</reference>
<dbReference type="CDD" id="cd06225">
    <property type="entry name" value="HAMP"/>
    <property type="match status" value="1"/>
</dbReference>
<dbReference type="Pfam" id="PF02518">
    <property type="entry name" value="HATPase_c"/>
    <property type="match status" value="1"/>
</dbReference>
<evidence type="ECO:0000256" key="6">
    <source>
        <dbReference type="ARBA" id="ARBA00022777"/>
    </source>
</evidence>
<dbReference type="SUPFAM" id="SSF158472">
    <property type="entry name" value="HAMP domain-like"/>
    <property type="match status" value="1"/>
</dbReference>
<dbReference type="EC" id="2.7.13.3" evidence="3"/>
<dbReference type="Gene3D" id="6.10.340.10">
    <property type="match status" value="1"/>
</dbReference>
<keyword evidence="6" id="KW-0418">Kinase</keyword>
<dbReference type="InterPro" id="IPR003594">
    <property type="entry name" value="HATPase_dom"/>
</dbReference>
<dbReference type="Proteomes" id="UP000515703">
    <property type="component" value="Chromosome"/>
</dbReference>
<dbReference type="InterPro" id="IPR003660">
    <property type="entry name" value="HAMP_dom"/>
</dbReference>
<keyword evidence="4" id="KW-0597">Phosphoprotein</keyword>
<evidence type="ECO:0000256" key="4">
    <source>
        <dbReference type="ARBA" id="ARBA00022553"/>
    </source>
</evidence>
<keyword evidence="9" id="KW-0812">Transmembrane</keyword>
<comment type="subcellular location">
    <subcellularLocation>
        <location evidence="2">Membrane</location>
    </subcellularLocation>
</comment>
<evidence type="ECO:0000256" key="8">
    <source>
        <dbReference type="SAM" id="Coils"/>
    </source>
</evidence>
<accession>A0A7I8DLI3</accession>
<dbReference type="InterPro" id="IPR010559">
    <property type="entry name" value="Sig_transdc_His_kin_internal"/>
</dbReference>
<dbReference type="SMART" id="SM00304">
    <property type="entry name" value="HAMP"/>
    <property type="match status" value="1"/>
</dbReference>
<dbReference type="InterPro" id="IPR036890">
    <property type="entry name" value="HATPase_C_sf"/>
</dbReference>
<keyword evidence="9" id="KW-1133">Transmembrane helix</keyword>
<dbReference type="SUPFAM" id="SSF55874">
    <property type="entry name" value="ATPase domain of HSP90 chaperone/DNA topoisomerase II/histidine kinase"/>
    <property type="match status" value="1"/>
</dbReference>
<keyword evidence="7" id="KW-0902">Two-component regulatory system</keyword>
<dbReference type="KEGG" id="acht:bsdcttw_09460"/>
<evidence type="ECO:0000256" key="9">
    <source>
        <dbReference type="SAM" id="Phobius"/>
    </source>
</evidence>
<dbReference type="Pfam" id="PF00672">
    <property type="entry name" value="HAMP"/>
    <property type="match status" value="1"/>
</dbReference>
<dbReference type="PRINTS" id="PR00344">
    <property type="entry name" value="BCTRLSENSOR"/>
</dbReference>
<evidence type="ECO:0000313" key="12">
    <source>
        <dbReference type="Proteomes" id="UP000515703"/>
    </source>
</evidence>
<evidence type="ECO:0000256" key="5">
    <source>
        <dbReference type="ARBA" id="ARBA00022679"/>
    </source>
</evidence>
<evidence type="ECO:0000313" key="11">
    <source>
        <dbReference type="EMBL" id="BCJ97905.1"/>
    </source>
</evidence>
<dbReference type="GO" id="GO:0000155">
    <property type="term" value="F:phosphorelay sensor kinase activity"/>
    <property type="evidence" value="ECO:0007669"/>
    <property type="project" value="InterPro"/>
</dbReference>
<sequence>MERKNNYLWGKNFLSRISLFKKMLILFIGCAIIPITTQAYFYYIDTEKSIQENMLQKVSETLDDKAYKLSGELSTALALSRRLAKDDSLKGMMDTNFNDEKSYLETYQNKIKQILSLNLPYYQQIRGLAVYTDNPSVLNGIYVKKVIPFNDVLLGEELLDIKEAWITTSQGKSQLRIAVSSKEGISGDRSISIISYMNNYNQYSNYNKVIKVDLYIPYFINILKESNLFENMIVADSNGRVVMAANTYSVSGGFSIYNPDEVKEGIVVLKKEINGFPLSVYGFYDAKVIAGEFKESRMNSLYASFIAVVLATLFCFAITLNITKRIRLMVKQSKHIAMGNFVQSKYPVNGNDEISLLENSMNQMSCQLKELIEQEYQRKLLQVELEKETTQAKLSALQSQVNPHFLFNALESIRLKALSKEEEETATMIKYMARMFRQLINWKDDIVMLQDDMKFLEEYLIIQKYRFEDEFTYEIEIDEEVRNCRIPKMIIQPLVENVCVHGVGAIPRGRQVKVSAKREAEILVIKVKDNGVGMPAEKLQAIRLALKGKEQPASIGLYNVYQRLLLYYGENFDFLIESAMGEGTEFRIHIPIKYAEGAE</sequence>
<dbReference type="SMART" id="SM00387">
    <property type="entry name" value="HATPase_c"/>
    <property type="match status" value="1"/>
</dbReference>
<dbReference type="AlphaFoldDB" id="A0A7I8DLI3"/>
<evidence type="ECO:0000256" key="7">
    <source>
        <dbReference type="ARBA" id="ARBA00023012"/>
    </source>
</evidence>
<keyword evidence="12" id="KW-1185">Reference proteome</keyword>
<evidence type="ECO:0000256" key="1">
    <source>
        <dbReference type="ARBA" id="ARBA00000085"/>
    </source>
</evidence>
<evidence type="ECO:0000259" key="10">
    <source>
        <dbReference type="PROSITE" id="PS50885"/>
    </source>
</evidence>
<protein>
    <recommendedName>
        <fullName evidence="3">histidine kinase</fullName>
        <ecNumber evidence="3">2.7.13.3</ecNumber>
    </recommendedName>
</protein>
<keyword evidence="9" id="KW-0472">Membrane</keyword>
<dbReference type="Gene3D" id="3.30.565.10">
    <property type="entry name" value="Histidine kinase-like ATPase, C-terminal domain"/>
    <property type="match status" value="1"/>
</dbReference>
<dbReference type="RefSeq" id="WP_185258278.1">
    <property type="nucleotide sequence ID" value="NZ_AP023368.1"/>
</dbReference>
<dbReference type="InterPro" id="IPR050640">
    <property type="entry name" value="Bact_2-comp_sensor_kinase"/>
</dbReference>
<dbReference type="PANTHER" id="PTHR34220">
    <property type="entry name" value="SENSOR HISTIDINE KINASE YPDA"/>
    <property type="match status" value="1"/>
</dbReference>
<evidence type="ECO:0000256" key="3">
    <source>
        <dbReference type="ARBA" id="ARBA00012438"/>
    </source>
</evidence>
<dbReference type="GO" id="GO:0016020">
    <property type="term" value="C:membrane"/>
    <property type="evidence" value="ECO:0007669"/>
    <property type="project" value="UniProtKB-SubCell"/>
</dbReference>
<keyword evidence="8" id="KW-0175">Coiled coil</keyword>
<feature type="domain" description="HAMP" evidence="10">
    <location>
        <begin position="320"/>
        <end position="373"/>
    </location>
</feature>
<dbReference type="InterPro" id="IPR004358">
    <property type="entry name" value="Sig_transdc_His_kin-like_C"/>
</dbReference>
<gene>
    <name evidence="11" type="ORF">bsdcttw_09460</name>
</gene>
<proteinExistence type="predicted"/>
<comment type="catalytic activity">
    <reaction evidence="1">
        <text>ATP + protein L-histidine = ADP + protein N-phospho-L-histidine.</text>
        <dbReference type="EC" id="2.7.13.3"/>
    </reaction>
</comment>
<feature type="transmembrane region" description="Helical" evidence="9">
    <location>
        <begin position="301"/>
        <end position="322"/>
    </location>
</feature>